<feature type="compositionally biased region" description="Basic and acidic residues" evidence="1">
    <location>
        <begin position="305"/>
        <end position="316"/>
    </location>
</feature>
<feature type="compositionally biased region" description="Basic and acidic residues" evidence="1">
    <location>
        <begin position="143"/>
        <end position="169"/>
    </location>
</feature>
<dbReference type="InParanoid" id="A0A3Q3FZ12"/>
<feature type="compositionally biased region" description="Acidic residues" evidence="1">
    <location>
        <begin position="19"/>
        <end position="31"/>
    </location>
</feature>
<feature type="compositionally biased region" description="Basic residues" evidence="1">
    <location>
        <begin position="559"/>
        <end position="569"/>
    </location>
</feature>
<sequence length="997" mass="111551">MFSSRKSLSPVKVPTPPPEPEEDFLLLEDETPLWISIPTKSATGKKQRPSRTSSTDNDSSKDKGTKESPPERTQEQQESNQTNRKVGHQTVSQEMKKMKEKKKESAKQRTDTTESTSPEDLPVVELLEQEKPNKKKQRLKKLPPKESDKAEEQPEDTAEREREGGEPTPKRLHNQPSVEVSTHVRKDMSAFLLKLREAGLSKPACSRKSLSPVKVPTPPPEPEEDFLILEDETPLWISIPTKSATGKKQRPSRTSSTDKDSSKDKGTKESPPEKTQEQQESNQTNRKVGHQTVSQEMKKMKVKEKKKESAKQRTDTTESTSPQDLPVVELLEQEKPNKKKQRLKKLPPKESDKAEEQPEDTAEREREGGEPTLKTKDKAQKATERKTSKSVKDGKENAKTGTAKSSKGGRKVMQGSDGRKEAAYTETAKEPSKEHKDLEDEGSASERETSKSKAQTAKDFSDGKDEQKQTPPVSDGTPPEDDHIIGKRKRKQPGLWWLSSPEETEAADHWPTVKKQSKQNNKEPITATRSPVKAKKEKALKKRIQAECATSSCQDKNKVKEKKNRRGKIKSNQERGKEEAEPVEELVEEQEQQGEVEDQNLDEGSSPLDFSHRGHSLSTGEEVFHRVYHHISTEEQSITPAPTTPRRQREQLRTAESDKRRRKCPGNWWAVNGPTEEAENISSKPQQEPKPKKERKKKSKQSRGFKLGTPKNGNVAVSSKPPEGAAVPPLTGKLMSAPKTVKRSLATFKDIFDSAAETSTVESSRGAVQKNTRKVRATDLSVPDESDKGILNVDSVEVSPPYHDTPQDDKCHSEDISIPFRSGPPSMFELQEYEEHDTMTRPSPSVLSALSASDLCAPPLKPLILQPKDKANLAEWFKCLWSASVDKGPEVSPEHFDWYFYQGRAIGFMVDLNSGTICSGKILLGSYMKKPLWVDHSATSVFHLLTSSVSVAIDGSESRFNPGQSFMVPCGHAYCIENVSRQPAVLYFTRVLTESLD</sequence>
<feature type="compositionally biased region" description="Basic and acidic residues" evidence="1">
    <location>
        <begin position="647"/>
        <end position="659"/>
    </location>
</feature>
<dbReference type="InterPro" id="IPR011051">
    <property type="entry name" value="RmlC_Cupin_sf"/>
</dbReference>
<feature type="compositionally biased region" description="Low complexity" evidence="1">
    <location>
        <begin position="1"/>
        <end position="12"/>
    </location>
</feature>
<dbReference type="GeneTree" id="ENSGT00940000168651"/>
<feature type="compositionally biased region" description="Acidic residues" evidence="1">
    <location>
        <begin position="221"/>
        <end position="233"/>
    </location>
</feature>
<organism evidence="3 4">
    <name type="scientific">Labrus bergylta</name>
    <name type="common">ballan wrasse</name>
    <dbReference type="NCBI Taxonomy" id="56723"/>
    <lineage>
        <taxon>Eukaryota</taxon>
        <taxon>Metazoa</taxon>
        <taxon>Chordata</taxon>
        <taxon>Craniata</taxon>
        <taxon>Vertebrata</taxon>
        <taxon>Euteleostomi</taxon>
        <taxon>Actinopterygii</taxon>
        <taxon>Neopterygii</taxon>
        <taxon>Teleostei</taxon>
        <taxon>Neoteleostei</taxon>
        <taxon>Acanthomorphata</taxon>
        <taxon>Eupercaria</taxon>
        <taxon>Labriformes</taxon>
        <taxon>Labridae</taxon>
        <taxon>Labrus</taxon>
    </lineage>
</organism>
<dbReference type="Pfam" id="PF11699">
    <property type="entry name" value="CENP-C_C"/>
    <property type="match status" value="1"/>
</dbReference>
<keyword evidence="4" id="KW-1185">Reference proteome</keyword>
<evidence type="ECO:0000256" key="1">
    <source>
        <dbReference type="SAM" id="MobiDB-lite"/>
    </source>
</evidence>
<feature type="compositionally biased region" description="Acidic residues" evidence="1">
    <location>
        <begin position="581"/>
        <end position="601"/>
    </location>
</feature>
<feature type="compositionally biased region" description="Polar residues" evidence="1">
    <location>
        <begin position="518"/>
        <end position="529"/>
    </location>
</feature>
<reference evidence="3" key="2">
    <citation type="submission" date="2025-09" db="UniProtKB">
        <authorList>
            <consortium name="Ensembl"/>
        </authorList>
    </citation>
    <scope>IDENTIFICATION</scope>
</reference>
<feature type="compositionally biased region" description="Basic residues" evidence="1">
    <location>
        <begin position="532"/>
        <end position="543"/>
    </location>
</feature>
<feature type="compositionally biased region" description="Basic residues" evidence="1">
    <location>
        <begin position="692"/>
        <end position="703"/>
    </location>
</feature>
<reference evidence="3" key="1">
    <citation type="submission" date="2025-08" db="UniProtKB">
        <authorList>
            <consortium name="Ensembl"/>
        </authorList>
    </citation>
    <scope>IDENTIFICATION</scope>
</reference>
<feature type="compositionally biased region" description="Basic and acidic residues" evidence="1">
    <location>
        <begin position="459"/>
        <end position="468"/>
    </location>
</feature>
<dbReference type="Ensembl" id="ENSLBET00000025893.1">
    <property type="protein sequence ID" value="ENSLBEP00000024629.1"/>
    <property type="gene ID" value="ENSLBEG00000018847.1"/>
</dbReference>
<dbReference type="STRING" id="56723.ENSLBEP00000024629"/>
<dbReference type="InterPro" id="IPR025974">
    <property type="entry name" value="Mif2/CENP-C_cupin"/>
</dbReference>
<evidence type="ECO:0000313" key="4">
    <source>
        <dbReference type="Proteomes" id="UP000261660"/>
    </source>
</evidence>
<feature type="compositionally biased region" description="Basic and acidic residues" evidence="1">
    <location>
        <begin position="256"/>
        <end position="277"/>
    </location>
</feature>
<feature type="compositionally biased region" description="Basic and acidic residues" evidence="1">
    <location>
        <begin position="58"/>
        <end position="75"/>
    </location>
</feature>
<name>A0A3Q3FZ12_9LABR</name>
<feature type="compositionally biased region" description="Basic residues" evidence="1">
    <location>
        <begin position="133"/>
        <end position="142"/>
    </location>
</feature>
<feature type="compositionally biased region" description="Basic residues" evidence="1">
    <location>
        <begin position="337"/>
        <end position="346"/>
    </location>
</feature>
<evidence type="ECO:0000259" key="2">
    <source>
        <dbReference type="Pfam" id="PF11699"/>
    </source>
</evidence>
<feature type="domain" description="Mif2/CENP-C cupin" evidence="2">
    <location>
        <begin position="912"/>
        <end position="989"/>
    </location>
</feature>
<feature type="compositionally biased region" description="Basic and acidic residues" evidence="1">
    <location>
        <begin position="571"/>
        <end position="580"/>
    </location>
</feature>
<feature type="compositionally biased region" description="Basic and acidic residues" evidence="1">
    <location>
        <begin position="347"/>
        <end position="398"/>
    </location>
</feature>
<protein>
    <recommendedName>
        <fullName evidence="2">Mif2/CENP-C cupin domain-containing protein</fullName>
    </recommendedName>
</protein>
<feature type="region of interest" description="Disordered" evidence="1">
    <location>
        <begin position="200"/>
        <end position="732"/>
    </location>
</feature>
<dbReference type="AlphaFoldDB" id="A0A3Q3FZ12"/>
<dbReference type="FunCoup" id="A0A3Q3FZ12">
    <property type="interactions" value="229"/>
</dbReference>
<dbReference type="Gene3D" id="2.60.120.10">
    <property type="entry name" value="Jelly Rolls"/>
    <property type="match status" value="1"/>
</dbReference>
<feature type="region of interest" description="Disordered" evidence="1">
    <location>
        <begin position="1"/>
        <end position="183"/>
    </location>
</feature>
<dbReference type="InterPro" id="IPR014710">
    <property type="entry name" value="RmlC-like_jellyroll"/>
</dbReference>
<proteinExistence type="predicted"/>
<feature type="compositionally biased region" description="Basic and acidic residues" evidence="1">
    <location>
        <begin position="417"/>
        <end position="451"/>
    </location>
</feature>
<dbReference type="Proteomes" id="UP000261660">
    <property type="component" value="Unplaced"/>
</dbReference>
<accession>A0A3Q3FZ12</accession>
<feature type="compositionally biased region" description="Polar residues" evidence="1">
    <location>
        <begin position="76"/>
        <end position="93"/>
    </location>
</feature>
<evidence type="ECO:0000313" key="3">
    <source>
        <dbReference type="Ensembl" id="ENSLBEP00000024629.1"/>
    </source>
</evidence>
<dbReference type="SUPFAM" id="SSF51182">
    <property type="entry name" value="RmlC-like cupins"/>
    <property type="match status" value="1"/>
</dbReference>
<feature type="compositionally biased region" description="Basic and acidic residues" evidence="1">
    <location>
        <begin position="94"/>
        <end position="112"/>
    </location>
</feature>